<keyword evidence="5 10" id="KW-1133">Transmembrane helix</keyword>
<dbReference type="GO" id="GO:0005886">
    <property type="term" value="C:plasma membrane"/>
    <property type="evidence" value="ECO:0007669"/>
    <property type="project" value="UniProtKB-SubCell"/>
</dbReference>
<dbReference type="PANTHER" id="PTHR30561">
    <property type="entry name" value="SMR FAMILY PROTON-DEPENDENT DRUG EFFLUX TRANSPORTER SUGE"/>
    <property type="match status" value="1"/>
</dbReference>
<dbReference type="KEGG" id="lrs:PX52LOC_07926"/>
<dbReference type="FunFam" id="1.10.3730.20:FF:000001">
    <property type="entry name" value="Quaternary ammonium compound resistance transporter SugE"/>
    <property type="match status" value="1"/>
</dbReference>
<evidence type="ECO:0000256" key="10">
    <source>
        <dbReference type="SAM" id="Phobius"/>
    </source>
</evidence>
<evidence type="ECO:0000256" key="3">
    <source>
        <dbReference type="ARBA" id="ARBA00022475"/>
    </source>
</evidence>
<reference evidence="12" key="1">
    <citation type="submission" date="2019-08" db="EMBL/GenBank/DDBJ databases">
        <title>Limnoglobus roseus gen. nov., sp. nov., a novel freshwater planctomycete with a giant genome from the family Gemmataceae.</title>
        <authorList>
            <person name="Kulichevskaya I.S."/>
            <person name="Naumoff D.G."/>
            <person name="Miroshnikov K."/>
            <person name="Ivanova A."/>
            <person name="Philippov D.A."/>
            <person name="Hakobyan A."/>
            <person name="Rijpstra I.C."/>
            <person name="Sinninghe Damste J.S."/>
            <person name="Liesack W."/>
            <person name="Dedysh S.N."/>
        </authorList>
    </citation>
    <scope>NUCLEOTIDE SEQUENCE [LARGE SCALE GENOMIC DNA]</scope>
    <source>
        <strain evidence="12">PX52</strain>
    </source>
</reference>
<dbReference type="Pfam" id="PF00893">
    <property type="entry name" value="Multi_Drug_Res"/>
    <property type="match status" value="1"/>
</dbReference>
<keyword evidence="3" id="KW-1003">Cell membrane</keyword>
<proteinExistence type="inferred from homology"/>
<comment type="similarity">
    <text evidence="7">Belongs to the drug/metabolite transporter (DMT) superfamily. Small multidrug resistance (SMR) (TC 2.A.7.1) family. Gdx/SugE subfamily.</text>
</comment>
<keyword evidence="6 10" id="KW-0472">Membrane</keyword>
<evidence type="ECO:0000256" key="9">
    <source>
        <dbReference type="RuleBase" id="RU003942"/>
    </source>
</evidence>
<dbReference type="Proteomes" id="UP000324974">
    <property type="component" value="Chromosome"/>
</dbReference>
<evidence type="ECO:0000256" key="1">
    <source>
        <dbReference type="ARBA" id="ARBA00004651"/>
    </source>
</evidence>
<accession>A0A5C1ARM5</accession>
<keyword evidence="2" id="KW-0813">Transport</keyword>
<dbReference type="EMBL" id="CP042425">
    <property type="protein sequence ID" value="QEL20807.1"/>
    <property type="molecule type" value="Genomic_DNA"/>
</dbReference>
<dbReference type="RefSeq" id="WP_149115062.1">
    <property type="nucleotide sequence ID" value="NZ_CP042425.1"/>
</dbReference>
<gene>
    <name evidence="11" type="ORF">PX52LOC_07926</name>
</gene>
<dbReference type="PANTHER" id="PTHR30561:SF0">
    <property type="entry name" value="GUANIDINIUM EXPORTER"/>
    <property type="match status" value="1"/>
</dbReference>
<sequence>MGWVYLLLAGMLELGWPVSIKFAWADDRLRVGPASAAVVCMLGSMGLLLLAQRTIPIGTAYAVWTGIGAAGTAALGMLILDEPATVLRVVFLSLIVAGVAGLKFTG</sequence>
<dbReference type="Gene3D" id="1.10.3730.20">
    <property type="match status" value="1"/>
</dbReference>
<feature type="transmembrane region" description="Helical" evidence="10">
    <location>
        <begin position="58"/>
        <end position="80"/>
    </location>
</feature>
<feature type="transmembrane region" description="Helical" evidence="10">
    <location>
        <begin position="33"/>
        <end position="51"/>
    </location>
</feature>
<evidence type="ECO:0000256" key="7">
    <source>
        <dbReference type="ARBA" id="ARBA00038151"/>
    </source>
</evidence>
<dbReference type="InterPro" id="IPR037185">
    <property type="entry name" value="EmrE-like"/>
</dbReference>
<evidence type="ECO:0000313" key="11">
    <source>
        <dbReference type="EMBL" id="QEL20807.1"/>
    </source>
</evidence>
<evidence type="ECO:0000256" key="4">
    <source>
        <dbReference type="ARBA" id="ARBA00022692"/>
    </source>
</evidence>
<organism evidence="11 12">
    <name type="scientific">Limnoglobus roseus</name>
    <dbReference type="NCBI Taxonomy" id="2598579"/>
    <lineage>
        <taxon>Bacteria</taxon>
        <taxon>Pseudomonadati</taxon>
        <taxon>Planctomycetota</taxon>
        <taxon>Planctomycetia</taxon>
        <taxon>Gemmatales</taxon>
        <taxon>Gemmataceae</taxon>
        <taxon>Limnoglobus</taxon>
    </lineage>
</organism>
<name>A0A5C1ARM5_9BACT</name>
<evidence type="ECO:0000256" key="8">
    <source>
        <dbReference type="ARBA" id="ARBA00039168"/>
    </source>
</evidence>
<dbReference type="InterPro" id="IPR045324">
    <property type="entry name" value="Small_multidrug_res"/>
</dbReference>
<dbReference type="GO" id="GO:0022857">
    <property type="term" value="F:transmembrane transporter activity"/>
    <property type="evidence" value="ECO:0007669"/>
    <property type="project" value="InterPro"/>
</dbReference>
<dbReference type="AlphaFoldDB" id="A0A5C1ARM5"/>
<feature type="transmembrane region" description="Helical" evidence="10">
    <location>
        <begin position="86"/>
        <end position="105"/>
    </location>
</feature>
<dbReference type="GO" id="GO:1990961">
    <property type="term" value="P:xenobiotic detoxification by transmembrane export across the plasma membrane"/>
    <property type="evidence" value="ECO:0007669"/>
    <property type="project" value="UniProtKB-ARBA"/>
</dbReference>
<evidence type="ECO:0000256" key="2">
    <source>
        <dbReference type="ARBA" id="ARBA00022448"/>
    </source>
</evidence>
<keyword evidence="12" id="KW-1185">Reference proteome</keyword>
<evidence type="ECO:0000256" key="5">
    <source>
        <dbReference type="ARBA" id="ARBA00022989"/>
    </source>
</evidence>
<evidence type="ECO:0000313" key="12">
    <source>
        <dbReference type="Proteomes" id="UP000324974"/>
    </source>
</evidence>
<keyword evidence="4 9" id="KW-0812">Transmembrane</keyword>
<dbReference type="InterPro" id="IPR000390">
    <property type="entry name" value="Small_drug/metabolite_transptr"/>
</dbReference>
<dbReference type="OrthoDB" id="21828at2"/>
<dbReference type="SUPFAM" id="SSF103481">
    <property type="entry name" value="Multidrug resistance efflux transporter EmrE"/>
    <property type="match status" value="1"/>
</dbReference>
<evidence type="ECO:0000256" key="6">
    <source>
        <dbReference type="ARBA" id="ARBA00023136"/>
    </source>
</evidence>
<comment type="subcellular location">
    <subcellularLocation>
        <location evidence="1 9">Cell membrane</location>
        <topology evidence="1 9">Multi-pass membrane protein</topology>
    </subcellularLocation>
</comment>
<protein>
    <recommendedName>
        <fullName evidence="8">Guanidinium exporter</fullName>
    </recommendedName>
</protein>